<comment type="caution">
    <text evidence="2">The sequence shown here is derived from an EMBL/GenBank/DDBJ whole genome shotgun (WGS) entry which is preliminary data.</text>
</comment>
<dbReference type="SUPFAM" id="SSF81383">
    <property type="entry name" value="F-box domain"/>
    <property type="match status" value="1"/>
</dbReference>
<name>A0A978V4I0_ZIZJJ</name>
<dbReference type="Pfam" id="PF00646">
    <property type="entry name" value="F-box"/>
    <property type="match status" value="1"/>
</dbReference>
<dbReference type="PANTHER" id="PTHR44259">
    <property type="entry name" value="OS07G0183000 PROTEIN-RELATED"/>
    <property type="match status" value="1"/>
</dbReference>
<dbReference type="Pfam" id="PF03478">
    <property type="entry name" value="Beta-prop_KIB1-4"/>
    <property type="match status" value="1"/>
</dbReference>
<dbReference type="InterPro" id="IPR036047">
    <property type="entry name" value="F-box-like_dom_sf"/>
</dbReference>
<evidence type="ECO:0000313" key="3">
    <source>
        <dbReference type="Proteomes" id="UP000813462"/>
    </source>
</evidence>
<evidence type="ECO:0000259" key="1">
    <source>
        <dbReference type="PROSITE" id="PS50181"/>
    </source>
</evidence>
<organism evidence="2 3">
    <name type="scientific">Ziziphus jujuba var. spinosa</name>
    <dbReference type="NCBI Taxonomy" id="714518"/>
    <lineage>
        <taxon>Eukaryota</taxon>
        <taxon>Viridiplantae</taxon>
        <taxon>Streptophyta</taxon>
        <taxon>Embryophyta</taxon>
        <taxon>Tracheophyta</taxon>
        <taxon>Spermatophyta</taxon>
        <taxon>Magnoliopsida</taxon>
        <taxon>eudicotyledons</taxon>
        <taxon>Gunneridae</taxon>
        <taxon>Pentapetalae</taxon>
        <taxon>rosids</taxon>
        <taxon>fabids</taxon>
        <taxon>Rosales</taxon>
        <taxon>Rhamnaceae</taxon>
        <taxon>Paliureae</taxon>
        <taxon>Ziziphus</taxon>
    </lineage>
</organism>
<dbReference type="AlphaFoldDB" id="A0A978V4I0"/>
<sequence length="368" mass="43015">MAKRCSTQSDWSNLPTELLDLIPEKLDFVDLVCFKAVCSSWKMVAESYMKSSPLYNQIPPLLMPYDELENDPTCPARKFVNLADDRSYRVKKVFGRFSDACCIGSSCGWLVVMDEKSNPNLVNPFSGVEIQLPSLKNLPECRQILKNTRWSRNFIIVKAIISSYPSHCKNFIAVILVHTHVRKMGNRVIRLAFCKQGDKTWKYFGDEHNSYSDILFHKDQLYALSRKLAIVEVWDFQDQYFPTKVMSIDCSTQLDYWRSYGNDLYIISLQCYKVLPYLLESMGQILLGLRLAGKYGGYSYRYLTSRFAICKLDYSEKRWVFTKSLSDRAELIAEYDKYRCCVDCERKSIYNRDEYLFQSTVLLDSFYY</sequence>
<dbReference type="EMBL" id="JAEACU010000007">
    <property type="protein sequence ID" value="KAH7522263.1"/>
    <property type="molecule type" value="Genomic_DNA"/>
</dbReference>
<dbReference type="CDD" id="cd09917">
    <property type="entry name" value="F-box_SF"/>
    <property type="match status" value="1"/>
</dbReference>
<gene>
    <name evidence="2" type="ORF">FEM48_Zijuj07G0119900</name>
</gene>
<dbReference type="Gene3D" id="1.20.1280.50">
    <property type="match status" value="1"/>
</dbReference>
<dbReference type="InterPro" id="IPR001810">
    <property type="entry name" value="F-box_dom"/>
</dbReference>
<dbReference type="Proteomes" id="UP000813462">
    <property type="component" value="Unassembled WGS sequence"/>
</dbReference>
<reference evidence="2" key="1">
    <citation type="journal article" date="2021" name="Front. Plant Sci.">
        <title>Chromosome-Scale Genome Assembly for Chinese Sour Jujube and Insights Into Its Genome Evolution and Domestication Signature.</title>
        <authorList>
            <person name="Shen L.-Y."/>
            <person name="Luo H."/>
            <person name="Wang X.-L."/>
            <person name="Wang X.-M."/>
            <person name="Qiu X.-J."/>
            <person name="Liu H."/>
            <person name="Zhou S.-S."/>
            <person name="Jia K.-H."/>
            <person name="Nie S."/>
            <person name="Bao Y.-T."/>
            <person name="Zhang R.-G."/>
            <person name="Yun Q.-Z."/>
            <person name="Chai Y.-H."/>
            <person name="Lu J.-Y."/>
            <person name="Li Y."/>
            <person name="Zhao S.-W."/>
            <person name="Mao J.-F."/>
            <person name="Jia S.-G."/>
            <person name="Mao Y.-M."/>
        </authorList>
    </citation>
    <scope>NUCLEOTIDE SEQUENCE</scope>
    <source>
        <strain evidence="2">AT0</strain>
        <tissue evidence="2">Leaf</tissue>
    </source>
</reference>
<protein>
    <recommendedName>
        <fullName evidence="1">F-box domain-containing protein</fullName>
    </recommendedName>
</protein>
<dbReference type="PANTHER" id="PTHR44259:SF15">
    <property type="entry name" value="F-BOX PROTEIN KIB2-RELATED"/>
    <property type="match status" value="1"/>
</dbReference>
<proteinExistence type="predicted"/>
<dbReference type="OrthoDB" id="642536at2759"/>
<feature type="domain" description="F-box" evidence="1">
    <location>
        <begin position="8"/>
        <end position="58"/>
    </location>
</feature>
<dbReference type="InterPro" id="IPR050942">
    <property type="entry name" value="F-box_BR-signaling"/>
</dbReference>
<dbReference type="InterPro" id="IPR005174">
    <property type="entry name" value="KIB1-4_b-propeller"/>
</dbReference>
<dbReference type="PROSITE" id="PS50181">
    <property type="entry name" value="FBOX"/>
    <property type="match status" value="1"/>
</dbReference>
<accession>A0A978V4I0</accession>
<evidence type="ECO:0000313" key="2">
    <source>
        <dbReference type="EMBL" id="KAH7522263.1"/>
    </source>
</evidence>